<dbReference type="Gene3D" id="3.50.50.60">
    <property type="entry name" value="FAD/NAD(P)-binding domain"/>
    <property type="match status" value="1"/>
</dbReference>
<organism evidence="5 6">
    <name type="scientific">Nocardia arthritidis</name>
    <dbReference type="NCBI Taxonomy" id="228602"/>
    <lineage>
        <taxon>Bacteria</taxon>
        <taxon>Bacillati</taxon>
        <taxon>Actinomycetota</taxon>
        <taxon>Actinomycetes</taxon>
        <taxon>Mycobacteriales</taxon>
        <taxon>Nocardiaceae</taxon>
        <taxon>Nocardia</taxon>
    </lineage>
</organism>
<keyword evidence="6" id="KW-1185">Reference proteome</keyword>
<feature type="domain" description="FAD-binding" evidence="4">
    <location>
        <begin position="14"/>
        <end position="349"/>
    </location>
</feature>
<keyword evidence="2" id="KW-0285">Flavoprotein</keyword>
<evidence type="ECO:0000313" key="6">
    <source>
        <dbReference type="Proteomes" id="UP000503540"/>
    </source>
</evidence>
<dbReference type="InterPro" id="IPR002938">
    <property type="entry name" value="FAD-bd"/>
</dbReference>
<dbReference type="PANTHER" id="PTHR43004:SF19">
    <property type="entry name" value="BINDING MONOOXYGENASE, PUTATIVE (JCVI)-RELATED"/>
    <property type="match status" value="1"/>
</dbReference>
<dbReference type="EMBL" id="CP046172">
    <property type="protein sequence ID" value="QIS10035.1"/>
    <property type="molecule type" value="Genomic_DNA"/>
</dbReference>
<dbReference type="Gene3D" id="3.30.70.2450">
    <property type="match status" value="1"/>
</dbReference>
<sequence>MSITSGERPGPPRILVVGAGPVGLTLTHELVRHGLDVRLIDAASGPATTSRAIATHPRSLETYDQMGVVDAMLARGQKIQAFTLFRKGKRLARLGADYSTMPTRFPFTLAIDQVSVETVLREALHSRGVTVEWGVRLQDFEQDDAVVRAVLVHADGSEERFTTPWLVGCDGGHSRVRKLLGLPLIGESSETWLIADAQVRTELPRDSIYWIDTGEQTLMMAPMREPGRWRMLDTAEVGDGTDPDVVAARFSRKFSAGIGRTTVVETPTWTSVFTFQQRMIEQMRRGRCFVAGDAAHVHSPASGQGLNTGVQEAVNLAWKIAMVEQGYSGERLLDSYSVERVPVGRALLHSTKRATFLVQLKNRLASSALPVVFGVVRTVRPIRLRLQRSILGGVSGLRLTYADSPLTVPARRSGVRPAPGERLSQVAAANPEDAGIRALVEELRRAGWSLLVAAGSPAVTDLVSEVEAQHKDWLSVRTIITDDASAAVNPMVDPYRRLRRALRAPDGGWLLVRPDGYLSARGDALDRTVLAEAFAPLHLSRPGAGR</sequence>
<dbReference type="SUPFAM" id="SSF51905">
    <property type="entry name" value="FAD/NAD(P)-binding domain"/>
    <property type="match status" value="1"/>
</dbReference>
<dbReference type="PRINTS" id="PR00420">
    <property type="entry name" value="RNGMNOXGNASE"/>
</dbReference>
<accession>A0A6G9Y9U2</accession>
<dbReference type="Pfam" id="PF01494">
    <property type="entry name" value="FAD_binding_3"/>
    <property type="match status" value="1"/>
</dbReference>
<dbReference type="KEGG" id="nah:F5544_10695"/>
<keyword evidence="3" id="KW-0274">FAD</keyword>
<evidence type="ECO:0000256" key="1">
    <source>
        <dbReference type="ARBA" id="ARBA00001974"/>
    </source>
</evidence>
<dbReference type="InterPro" id="IPR050641">
    <property type="entry name" value="RIFMO-like"/>
</dbReference>
<dbReference type="PANTHER" id="PTHR43004">
    <property type="entry name" value="TRK SYSTEM POTASSIUM UPTAKE PROTEIN"/>
    <property type="match status" value="1"/>
</dbReference>
<dbReference type="InterPro" id="IPR036188">
    <property type="entry name" value="FAD/NAD-bd_sf"/>
</dbReference>
<gene>
    <name evidence="5" type="ORF">F5544_10695</name>
</gene>
<evidence type="ECO:0000313" key="5">
    <source>
        <dbReference type="EMBL" id="QIS10035.1"/>
    </source>
</evidence>
<protein>
    <submittedName>
        <fullName evidence="5">NAD(P)-binding protein</fullName>
    </submittedName>
</protein>
<proteinExistence type="predicted"/>
<evidence type="ECO:0000259" key="4">
    <source>
        <dbReference type="Pfam" id="PF01494"/>
    </source>
</evidence>
<dbReference type="AlphaFoldDB" id="A0A6G9Y9U2"/>
<dbReference type="Proteomes" id="UP000503540">
    <property type="component" value="Chromosome"/>
</dbReference>
<comment type="cofactor">
    <cofactor evidence="1">
        <name>FAD</name>
        <dbReference type="ChEBI" id="CHEBI:57692"/>
    </cofactor>
</comment>
<dbReference type="GO" id="GO:0016709">
    <property type="term" value="F:oxidoreductase activity, acting on paired donors, with incorporation or reduction of molecular oxygen, NAD(P)H as one donor, and incorporation of one atom of oxygen"/>
    <property type="evidence" value="ECO:0007669"/>
    <property type="project" value="UniProtKB-ARBA"/>
</dbReference>
<evidence type="ECO:0000256" key="3">
    <source>
        <dbReference type="ARBA" id="ARBA00022827"/>
    </source>
</evidence>
<name>A0A6G9Y9U2_9NOCA</name>
<dbReference type="Gene3D" id="3.40.30.120">
    <property type="match status" value="1"/>
</dbReference>
<evidence type="ECO:0000256" key="2">
    <source>
        <dbReference type="ARBA" id="ARBA00022630"/>
    </source>
</evidence>
<reference evidence="5 6" key="1">
    <citation type="journal article" date="2019" name="ACS Chem. Biol.">
        <title>Identification and Mobilization of a Cryptic Antibiotic Biosynthesis Gene Locus from a Human-Pathogenic Nocardia Isolate.</title>
        <authorList>
            <person name="Herisse M."/>
            <person name="Ishida K."/>
            <person name="Porter J.L."/>
            <person name="Howden B."/>
            <person name="Hertweck C."/>
            <person name="Stinear T.P."/>
            <person name="Pidot S.J."/>
        </authorList>
    </citation>
    <scope>NUCLEOTIDE SEQUENCE [LARGE SCALE GENOMIC DNA]</scope>
    <source>
        <strain evidence="5 6">AUSMDU00012717</strain>
    </source>
</reference>
<dbReference type="GO" id="GO:0071949">
    <property type="term" value="F:FAD binding"/>
    <property type="evidence" value="ECO:0007669"/>
    <property type="project" value="InterPro"/>
</dbReference>
<dbReference type="RefSeq" id="WP_167473068.1">
    <property type="nucleotide sequence ID" value="NZ_CP046172.1"/>
</dbReference>